<sequence>MQNNWNNNPGLARLLGTIPEELGGAFERMGMAEDEIRRMSKRHPAHRDVLFHSFSLLRPSEVGEGIYTQFVYLSHLRELLERIVSGADTRPATGAELAVICAEVSQRTPMHGAAAGLYFRLWAKAFPTHPHTAEQAGQRVHYENLFAAQIDELEAELRAKSINPERRLGDIECEGRHHREQVDCVFAKREALAA</sequence>
<gene>
    <name evidence="1" type="ORF">GA0070620_3431</name>
</gene>
<evidence type="ECO:0000313" key="2">
    <source>
        <dbReference type="Proteomes" id="UP000199393"/>
    </source>
</evidence>
<protein>
    <submittedName>
        <fullName evidence="1">Uncharacterized protein</fullName>
    </submittedName>
</protein>
<dbReference type="RefSeq" id="WP_157741645.1">
    <property type="nucleotide sequence ID" value="NZ_JBHRWG010000004.1"/>
</dbReference>
<dbReference type="STRING" id="307121.GA0070620_3431"/>
<dbReference type="AlphaFoldDB" id="A0A1C3N5N9"/>
<keyword evidence="2" id="KW-1185">Reference proteome</keyword>
<name>A0A1C3N5N9_9ACTN</name>
<dbReference type="PATRIC" id="fig|307121.4.peg.3501"/>
<dbReference type="OrthoDB" id="3857336at2"/>
<organism evidence="1 2">
    <name type="scientific">Micromonospora krabiensis</name>
    <dbReference type="NCBI Taxonomy" id="307121"/>
    <lineage>
        <taxon>Bacteria</taxon>
        <taxon>Bacillati</taxon>
        <taxon>Actinomycetota</taxon>
        <taxon>Actinomycetes</taxon>
        <taxon>Micromonosporales</taxon>
        <taxon>Micromonosporaceae</taxon>
        <taxon>Micromonospora</taxon>
    </lineage>
</organism>
<proteinExistence type="predicted"/>
<evidence type="ECO:0000313" key="1">
    <source>
        <dbReference type="EMBL" id="SBV27900.1"/>
    </source>
</evidence>
<reference evidence="2" key="1">
    <citation type="submission" date="2016-06" db="EMBL/GenBank/DDBJ databases">
        <authorList>
            <person name="Varghese N."/>
        </authorList>
    </citation>
    <scope>NUCLEOTIDE SEQUENCE [LARGE SCALE GENOMIC DNA]</scope>
    <source>
        <strain evidence="2">DSM 45344</strain>
    </source>
</reference>
<dbReference type="Proteomes" id="UP000199393">
    <property type="component" value="Chromosome I"/>
</dbReference>
<dbReference type="EMBL" id="LT598496">
    <property type="protein sequence ID" value="SBV27900.1"/>
    <property type="molecule type" value="Genomic_DNA"/>
</dbReference>
<accession>A0A1C3N5N9</accession>